<proteinExistence type="predicted"/>
<dbReference type="AlphaFoldDB" id="A0A8R1WYW8"/>
<dbReference type="PANTHER" id="PTHR45749">
    <property type="match status" value="1"/>
</dbReference>
<evidence type="ECO:0000313" key="2">
    <source>
        <dbReference type="Proteomes" id="UP000007819"/>
    </source>
</evidence>
<dbReference type="OrthoDB" id="6623864at2759"/>
<dbReference type="Proteomes" id="UP000007819">
    <property type="component" value="Chromosome X"/>
</dbReference>
<dbReference type="EnsemblMetazoa" id="XM_008181291.1">
    <property type="protein sequence ID" value="XP_008179513.1"/>
    <property type="gene ID" value="LOC103308228"/>
</dbReference>
<protein>
    <submittedName>
        <fullName evidence="1">Uncharacterized protein</fullName>
    </submittedName>
</protein>
<dbReference type="PANTHER" id="PTHR45749:SF21">
    <property type="entry name" value="DUF4371 DOMAIN-CONTAINING PROTEIN"/>
    <property type="match status" value="1"/>
</dbReference>
<sequence>MTYSKTENKLYCFHCALFGKNHKTNWSREGFNNWKNGLPKVIIHETSEAHIMSSIKAAYRETSFPILQSLDEKKNLDKALNKEIVRHLIDITLYLGRHCLPFRGHKEGWNQQLMGNFKDLAVLLAKYSPALSSYVTQIQLKGRKIHNCLPWQRQNQIIQSISIDIKDTILKELLEARFLVCH</sequence>
<accession>A0A8R1WYW8</accession>
<reference evidence="1" key="2">
    <citation type="submission" date="2022-06" db="UniProtKB">
        <authorList>
            <consortium name="EnsemblMetazoa"/>
        </authorList>
    </citation>
    <scope>IDENTIFICATION</scope>
</reference>
<evidence type="ECO:0000313" key="1">
    <source>
        <dbReference type="EnsemblMetazoa" id="XP_008179513.1"/>
    </source>
</evidence>
<keyword evidence="2" id="KW-1185">Reference proteome</keyword>
<organism evidence="1 2">
    <name type="scientific">Acyrthosiphon pisum</name>
    <name type="common">Pea aphid</name>
    <dbReference type="NCBI Taxonomy" id="7029"/>
    <lineage>
        <taxon>Eukaryota</taxon>
        <taxon>Metazoa</taxon>
        <taxon>Ecdysozoa</taxon>
        <taxon>Arthropoda</taxon>
        <taxon>Hexapoda</taxon>
        <taxon>Insecta</taxon>
        <taxon>Pterygota</taxon>
        <taxon>Neoptera</taxon>
        <taxon>Paraneoptera</taxon>
        <taxon>Hemiptera</taxon>
        <taxon>Sternorrhyncha</taxon>
        <taxon>Aphidomorpha</taxon>
        <taxon>Aphidoidea</taxon>
        <taxon>Aphididae</taxon>
        <taxon>Macrosiphini</taxon>
        <taxon>Acyrthosiphon</taxon>
    </lineage>
</organism>
<dbReference type="GeneID" id="103308228"/>
<name>A0A8R1WYW8_ACYPI</name>
<dbReference type="KEGG" id="api:103308228"/>
<dbReference type="RefSeq" id="XP_008179513.1">
    <property type="nucleotide sequence ID" value="XM_008181291.1"/>
</dbReference>
<reference evidence="2" key="1">
    <citation type="submission" date="2010-06" db="EMBL/GenBank/DDBJ databases">
        <authorList>
            <person name="Jiang H."/>
            <person name="Abraham K."/>
            <person name="Ali S."/>
            <person name="Alsbrooks S.L."/>
            <person name="Anim B.N."/>
            <person name="Anosike U.S."/>
            <person name="Attaway T."/>
            <person name="Bandaranaike D.P."/>
            <person name="Battles P.K."/>
            <person name="Bell S.N."/>
            <person name="Bell A.V."/>
            <person name="Beltran B."/>
            <person name="Bickham C."/>
            <person name="Bustamante Y."/>
            <person name="Caleb T."/>
            <person name="Canada A."/>
            <person name="Cardenas V."/>
            <person name="Carter K."/>
            <person name="Chacko J."/>
            <person name="Chandrabose M.N."/>
            <person name="Chavez D."/>
            <person name="Chavez A."/>
            <person name="Chen L."/>
            <person name="Chu H.-S."/>
            <person name="Claassen K.J."/>
            <person name="Cockrell R."/>
            <person name="Collins M."/>
            <person name="Cooper J.A."/>
            <person name="Cree A."/>
            <person name="Curry S.M."/>
            <person name="Da Y."/>
            <person name="Dao M.D."/>
            <person name="Das B."/>
            <person name="Davila M.-L."/>
            <person name="Davy-Carroll L."/>
            <person name="Denson S."/>
            <person name="Dinh H."/>
            <person name="Ebong V.E."/>
            <person name="Edwards J.R."/>
            <person name="Egan A."/>
            <person name="El-Daye J."/>
            <person name="Escobedo L."/>
            <person name="Fernandez S."/>
            <person name="Fernando P.R."/>
            <person name="Flagg N."/>
            <person name="Forbes L.D."/>
            <person name="Fowler R.G."/>
            <person name="Fu Q."/>
            <person name="Gabisi R.A."/>
            <person name="Ganer J."/>
            <person name="Garbino Pronczuk A."/>
            <person name="Garcia R.M."/>
            <person name="Garner T."/>
            <person name="Garrett T.E."/>
            <person name="Gonzalez D.A."/>
            <person name="Hamid H."/>
            <person name="Hawkins E.S."/>
            <person name="Hirani K."/>
            <person name="Hogues M.E."/>
            <person name="Hollins B."/>
            <person name="Hsiao C.-H."/>
            <person name="Jabil R."/>
            <person name="James M.L."/>
            <person name="Jhangiani S.N."/>
            <person name="Johnson B."/>
            <person name="Johnson Q."/>
            <person name="Joshi V."/>
            <person name="Kalu J.B."/>
            <person name="Kam C."/>
            <person name="Kashfia A."/>
            <person name="Keebler J."/>
            <person name="Kisamo H."/>
            <person name="Kovar C.L."/>
            <person name="Lago L.A."/>
            <person name="Lai C.-Y."/>
            <person name="Laidlaw J."/>
            <person name="Lara F."/>
            <person name="Le T.-K."/>
            <person name="Lee S.L."/>
            <person name="Legall F.H."/>
            <person name="Lemon S.J."/>
            <person name="Lewis L.R."/>
            <person name="Li B."/>
            <person name="Liu Y."/>
            <person name="Liu Y.-S."/>
            <person name="Lopez J."/>
            <person name="Lozado R.J."/>
            <person name="Lu J."/>
            <person name="Madu R.C."/>
            <person name="Maheshwari M."/>
            <person name="Maheshwari R."/>
            <person name="Malloy K."/>
            <person name="Martinez E."/>
            <person name="Mathew T."/>
            <person name="Mercado I.C."/>
            <person name="Mercado C."/>
            <person name="Meyer B."/>
            <person name="Montgomery K."/>
            <person name="Morgan M.B."/>
            <person name="Munidasa M."/>
            <person name="Nazareth L.V."/>
            <person name="Nelson J."/>
            <person name="Ng B.M."/>
            <person name="Nguyen N.B."/>
            <person name="Nguyen P.Q."/>
            <person name="Nguyen T."/>
            <person name="Obregon M."/>
            <person name="Okwuonu G.O."/>
            <person name="Onwere C.G."/>
            <person name="Orozco G."/>
            <person name="Parra A."/>
            <person name="Patel S."/>
            <person name="Patil S."/>
            <person name="Perez A."/>
            <person name="Perez Y."/>
            <person name="Pham C."/>
            <person name="Primus E.L."/>
            <person name="Pu L.-L."/>
            <person name="Puazo M."/>
            <person name="Qin X."/>
            <person name="Quiroz J.B."/>
            <person name="Reese J."/>
            <person name="Richards S."/>
            <person name="Rives C.M."/>
            <person name="Robberts R."/>
            <person name="Ruiz S.J."/>
            <person name="Ruiz M.J."/>
            <person name="Santibanez J."/>
            <person name="Schneider B.W."/>
            <person name="Sisson I."/>
            <person name="Smith M."/>
            <person name="Sodergren E."/>
            <person name="Song X.-Z."/>
            <person name="Song B.B."/>
            <person name="Summersgill H."/>
            <person name="Thelus R."/>
            <person name="Thornton R.D."/>
            <person name="Trejos Z.Y."/>
            <person name="Usmani K."/>
            <person name="Vattathil S."/>
            <person name="Villasana D."/>
            <person name="Walker D.L."/>
            <person name="Wang S."/>
            <person name="Wang K."/>
            <person name="White C.S."/>
            <person name="Williams A.C."/>
            <person name="Williamson J."/>
            <person name="Wilson K."/>
            <person name="Woghiren I.O."/>
            <person name="Woodworth J.R."/>
            <person name="Worley K.C."/>
            <person name="Wright R.A."/>
            <person name="Wu W."/>
            <person name="Young L."/>
            <person name="Zhang L."/>
            <person name="Zhang J."/>
            <person name="Zhu Y."/>
            <person name="Muzny D.M."/>
            <person name="Weinstock G."/>
            <person name="Gibbs R.A."/>
        </authorList>
    </citation>
    <scope>NUCLEOTIDE SEQUENCE [LARGE SCALE GENOMIC DNA]</scope>
    <source>
        <strain evidence="2">LSR1</strain>
    </source>
</reference>